<dbReference type="Gene3D" id="2.130.10.10">
    <property type="entry name" value="YVTN repeat-like/Quinoprotein amine dehydrogenase"/>
    <property type="match status" value="1"/>
</dbReference>
<accession>A0A381S7J6</accession>
<reference evidence="2" key="1">
    <citation type="submission" date="2018-05" db="EMBL/GenBank/DDBJ databases">
        <authorList>
            <person name="Lanie J.A."/>
            <person name="Ng W.-L."/>
            <person name="Kazmierczak K.M."/>
            <person name="Andrzejewski T.M."/>
            <person name="Davidsen T.M."/>
            <person name="Wayne K.J."/>
            <person name="Tettelin H."/>
            <person name="Glass J.I."/>
            <person name="Rusch D."/>
            <person name="Podicherti R."/>
            <person name="Tsui H.-C.T."/>
            <person name="Winkler M.E."/>
        </authorList>
    </citation>
    <scope>NUCLEOTIDE SEQUENCE</scope>
</reference>
<protein>
    <recommendedName>
        <fullName evidence="3">6-phosphogluconolactonase</fullName>
    </recommendedName>
</protein>
<dbReference type="InterPro" id="IPR011048">
    <property type="entry name" value="Haem_d1_sf"/>
</dbReference>
<sequence>MRQILYVSLAGENRIGCWSIDSDSGRLRHLKDTEVNGRPAPLAADLDNSLLFVGRRDLPCVTSYRFNSLTGDLIHVDDGPKLQGDPCYISLDKTNKYILSAYYEAGAVSVHSNNEGIFTGEKVWIQTGNGAHCIFTDLDNSHALLPHIAGERGINTILKYNFNEDTGMLSPSERESVKQPDNRGPRHYTFHPSGEYVFFSNEQDSSVTSYRYQEGDMEELHTISTLPAHYAGVNTCAQIKITPNGKFLYAPNRGHNSLAGFSINSNTGQLKSIGRTQTEAIPRVLDIDGKGQFLYSAGLETGFISAFRISDTGSLQFIDRFQVGKEPMWILILPVSE</sequence>
<comment type="similarity">
    <text evidence="1">Belongs to the cycloisomerase 2 family.</text>
</comment>
<dbReference type="EMBL" id="UINC01002763">
    <property type="protein sequence ID" value="SVA00056.1"/>
    <property type="molecule type" value="Genomic_DNA"/>
</dbReference>
<name>A0A381S7J6_9ZZZZ</name>
<proteinExistence type="inferred from homology"/>
<evidence type="ECO:0000313" key="2">
    <source>
        <dbReference type="EMBL" id="SVA00056.1"/>
    </source>
</evidence>
<dbReference type="AlphaFoldDB" id="A0A381S7J6"/>
<dbReference type="PANTHER" id="PTHR30344:SF1">
    <property type="entry name" value="6-PHOSPHOGLUCONOLACTONASE"/>
    <property type="match status" value="1"/>
</dbReference>
<dbReference type="InterPro" id="IPR050282">
    <property type="entry name" value="Cycloisomerase_2"/>
</dbReference>
<dbReference type="InterPro" id="IPR015943">
    <property type="entry name" value="WD40/YVTN_repeat-like_dom_sf"/>
</dbReference>
<dbReference type="PANTHER" id="PTHR30344">
    <property type="entry name" value="6-PHOSPHOGLUCONOLACTONASE-RELATED"/>
    <property type="match status" value="1"/>
</dbReference>
<dbReference type="GO" id="GO:0005829">
    <property type="term" value="C:cytosol"/>
    <property type="evidence" value="ECO:0007669"/>
    <property type="project" value="TreeGrafter"/>
</dbReference>
<evidence type="ECO:0000256" key="1">
    <source>
        <dbReference type="ARBA" id="ARBA00005564"/>
    </source>
</evidence>
<gene>
    <name evidence="2" type="ORF">METZ01_LOCUS52910</name>
</gene>
<evidence type="ECO:0008006" key="3">
    <source>
        <dbReference type="Google" id="ProtNLM"/>
    </source>
</evidence>
<dbReference type="SUPFAM" id="SSF51004">
    <property type="entry name" value="C-terminal (heme d1) domain of cytochrome cd1-nitrite reductase"/>
    <property type="match status" value="1"/>
</dbReference>
<dbReference type="Pfam" id="PF10282">
    <property type="entry name" value="Lactonase"/>
    <property type="match status" value="1"/>
</dbReference>
<organism evidence="2">
    <name type="scientific">marine metagenome</name>
    <dbReference type="NCBI Taxonomy" id="408172"/>
    <lineage>
        <taxon>unclassified sequences</taxon>
        <taxon>metagenomes</taxon>
        <taxon>ecological metagenomes</taxon>
    </lineage>
</organism>
<dbReference type="InterPro" id="IPR019405">
    <property type="entry name" value="Lactonase_7-beta_prop"/>
</dbReference>
<dbReference type="GO" id="GO:0017057">
    <property type="term" value="F:6-phosphogluconolactonase activity"/>
    <property type="evidence" value="ECO:0007669"/>
    <property type="project" value="TreeGrafter"/>
</dbReference>